<accession>A0AAD3Y357</accession>
<feature type="region of interest" description="Disordered" evidence="1">
    <location>
        <begin position="27"/>
        <end position="58"/>
    </location>
</feature>
<evidence type="ECO:0000313" key="3">
    <source>
        <dbReference type="EMBL" id="GMH27463.1"/>
    </source>
</evidence>
<comment type="caution">
    <text evidence="3">The sequence shown here is derived from an EMBL/GenBank/DDBJ whole genome shotgun (WGS) entry which is preliminary data.</text>
</comment>
<feature type="signal peptide" evidence="2">
    <location>
        <begin position="1"/>
        <end position="15"/>
    </location>
</feature>
<keyword evidence="2" id="KW-0732">Signal</keyword>
<name>A0AAD3Y357_NEPGR</name>
<protein>
    <submittedName>
        <fullName evidence="3">Uncharacterized protein</fullName>
    </submittedName>
</protein>
<keyword evidence="4" id="KW-1185">Reference proteome</keyword>
<proteinExistence type="predicted"/>
<dbReference type="EMBL" id="BSYO01000033">
    <property type="protein sequence ID" value="GMH27463.1"/>
    <property type="molecule type" value="Genomic_DNA"/>
</dbReference>
<organism evidence="3 4">
    <name type="scientific">Nepenthes gracilis</name>
    <name type="common">Slender pitcher plant</name>
    <dbReference type="NCBI Taxonomy" id="150966"/>
    <lineage>
        <taxon>Eukaryota</taxon>
        <taxon>Viridiplantae</taxon>
        <taxon>Streptophyta</taxon>
        <taxon>Embryophyta</taxon>
        <taxon>Tracheophyta</taxon>
        <taxon>Spermatophyta</taxon>
        <taxon>Magnoliopsida</taxon>
        <taxon>eudicotyledons</taxon>
        <taxon>Gunneridae</taxon>
        <taxon>Pentapetalae</taxon>
        <taxon>Caryophyllales</taxon>
        <taxon>Nepenthaceae</taxon>
        <taxon>Nepenthes</taxon>
    </lineage>
</organism>
<feature type="compositionally biased region" description="Polar residues" evidence="1">
    <location>
        <begin position="27"/>
        <end position="54"/>
    </location>
</feature>
<evidence type="ECO:0000256" key="2">
    <source>
        <dbReference type="SAM" id="SignalP"/>
    </source>
</evidence>
<evidence type="ECO:0000313" key="4">
    <source>
        <dbReference type="Proteomes" id="UP001279734"/>
    </source>
</evidence>
<evidence type="ECO:0000256" key="1">
    <source>
        <dbReference type="SAM" id="MobiDB-lite"/>
    </source>
</evidence>
<dbReference type="AlphaFoldDB" id="A0AAD3Y357"/>
<dbReference type="Proteomes" id="UP001279734">
    <property type="component" value="Unassembled WGS sequence"/>
</dbReference>
<feature type="chain" id="PRO_5042173620" evidence="2">
    <location>
        <begin position="16"/>
        <end position="79"/>
    </location>
</feature>
<reference evidence="3" key="1">
    <citation type="submission" date="2023-05" db="EMBL/GenBank/DDBJ databases">
        <title>Nepenthes gracilis genome sequencing.</title>
        <authorList>
            <person name="Fukushima K."/>
        </authorList>
    </citation>
    <scope>NUCLEOTIDE SEQUENCE</scope>
    <source>
        <strain evidence="3">SING2019-196</strain>
    </source>
</reference>
<sequence length="79" mass="8827">MISMLLLTLLRFSSSVVRKMKSVLIPSSQSSQLAIDSDSPNSSDNGKPQVSSYESADYESMHQQIPKFHDIEHDTELRG</sequence>
<gene>
    <name evidence="3" type="ORF">Nepgr_029306</name>
</gene>